<dbReference type="Pfam" id="PF17831">
    <property type="entry name" value="PDH_E1_M"/>
    <property type="match status" value="1"/>
</dbReference>
<feature type="domain" description="Pyruvate dehydrogenase E1 component middle" evidence="11">
    <location>
        <begin position="563"/>
        <end position="777"/>
    </location>
</feature>
<evidence type="ECO:0000313" key="13">
    <source>
        <dbReference type="EMBL" id="MEE3852352.1"/>
    </source>
</evidence>
<dbReference type="Gene3D" id="3.40.50.920">
    <property type="match status" value="1"/>
</dbReference>
<evidence type="ECO:0000256" key="9">
    <source>
        <dbReference type="SAM" id="MobiDB-lite"/>
    </source>
</evidence>
<keyword evidence="5 8" id="KW-0786">Thiamine pyrophosphate</keyword>
<dbReference type="InterPro" id="IPR055152">
    <property type="entry name" value="Transketolase-like_C_2"/>
</dbReference>
<comment type="catalytic activity">
    <reaction evidence="7 8">
        <text>N(6)-[(R)-lipoyl]-L-lysyl-[protein] + pyruvate + H(+) = N(6)-[(R)-S(8)-acetyldihydrolipoyl]-L-lysyl-[protein] + CO2</text>
        <dbReference type="Rhea" id="RHEA:19189"/>
        <dbReference type="Rhea" id="RHEA-COMP:10474"/>
        <dbReference type="Rhea" id="RHEA-COMP:10478"/>
        <dbReference type="ChEBI" id="CHEBI:15361"/>
        <dbReference type="ChEBI" id="CHEBI:15378"/>
        <dbReference type="ChEBI" id="CHEBI:16526"/>
        <dbReference type="ChEBI" id="CHEBI:83099"/>
        <dbReference type="ChEBI" id="CHEBI:83111"/>
        <dbReference type="EC" id="1.2.4.1"/>
    </reaction>
</comment>
<protein>
    <recommendedName>
        <fullName evidence="3 8">Pyruvate dehydrogenase E1 component</fullName>
        <ecNumber evidence="2 8">1.2.4.1</ecNumber>
    </recommendedName>
</protein>
<dbReference type="CDD" id="cd02017">
    <property type="entry name" value="TPP_E1_EcPDC_like"/>
    <property type="match status" value="1"/>
</dbReference>
<accession>A0ABU7MH43</accession>
<sequence length="975" mass="108048">MGHDVKWDVAVPTSSERRPSHRTPDTTVHRPTEGVGITVTEQAEHTTTTGGNGSRPAGTDGNDENRVRVIREGVASYLPDTDPEETTEWLESMDQLIAHAGPSRARYLMLRMLERAGEKQVSIPSLTSTDYVNTITTEVEPEFPGDEALERRFRRILRWNAAIMVHRAQRPGVGVGGHISTYASSATLYEVGFNHFFRGLDHPGGGDHIFIQGHAAPGIYARAFLEGRIDESRMDGFRQEHSHAGMGGGLPSYPHPRLMPDFWQFPTVSMGIGPMNAIYQARFNHYLHDRGIKDTSDQHVWAFLGDGEMDEPESRGFASFAATEGLDNLTFVINCNLQRLDGPVRGNGKIIQELESFFRGAGWNVIKVIWGREWDKLFYGDHEGALVNLMNSTPDGDFQTYRANDGAFIREHFFNRDPRTKELVKDLTDAQIWEMKRGGHDYRKVHAAYAAAVAHKGQPTVILAHTIKGYLLGTHFEGRNATHQMKKLTLDDLKAFRDNNRIPISDEQLDKDPYLPPYYNPGLDSEEVQYMLERRKELGGSLPARRTKSKVLRPDVSRALKTSGKGSGKQQVATTMALVRIFKDLLRDKEIGHRIVPIIPDEARTFGMDSWFPSLKIYNRNGQLYTSVDAELMLAYKESSEGQILHEGINEAGSAGSFAAVGSSYSTHDEPMIPLYIFYSMFGFQRTGDSFWAASDQMARGFAIGATAGRTTLTGEGLQHADGHSLLLAATNPAVVSYDPAFAFELGHIIADGLERMYGENPENIYYYLTVYNEPISQPAEPENLDVTGLLKGIYRFQQAPDGKQFYANILVSGVTMPDALRAAEMLADEWNVGANVFSVTSWSELARDGIESDRLALREPNTANPRPYLTDVLAQTVGPSIGVSDFMRGVQEQIRAYVPGTYLTLGTDGFGFSDTRPAARRFFNVDAESIVVGVLVGLARDGNIPFTVAQEAADKYQITDVSAAPEQTSDPGVA</sequence>
<dbReference type="InterPro" id="IPR051157">
    <property type="entry name" value="PDH/Transketolase"/>
</dbReference>
<evidence type="ECO:0000256" key="6">
    <source>
        <dbReference type="ARBA" id="ARBA00023317"/>
    </source>
</evidence>
<dbReference type="InterPro" id="IPR035807">
    <property type="entry name" value="PDC_E1_N"/>
</dbReference>
<dbReference type="PANTHER" id="PTHR43825">
    <property type="entry name" value="PYRUVATE DEHYDROGENASE E1 COMPONENT"/>
    <property type="match status" value="1"/>
</dbReference>
<comment type="cofactor">
    <cofactor evidence="1 8">
        <name>thiamine diphosphate</name>
        <dbReference type="ChEBI" id="CHEBI:58937"/>
    </cofactor>
</comment>
<dbReference type="PIRSF" id="PIRSF000156">
    <property type="entry name" value="Pyruvate_dh_E1"/>
    <property type="match status" value="1"/>
</dbReference>
<dbReference type="PANTHER" id="PTHR43825:SF3">
    <property type="entry name" value="PYRUVATE DEHYDROGENASE E1 COMPONENT"/>
    <property type="match status" value="1"/>
</dbReference>
<dbReference type="Pfam" id="PF22613">
    <property type="entry name" value="Transketolase_C_1"/>
    <property type="match status" value="1"/>
</dbReference>
<evidence type="ECO:0000259" key="12">
    <source>
        <dbReference type="Pfam" id="PF22613"/>
    </source>
</evidence>
<comment type="function">
    <text evidence="8">Component of the pyruvate dehydrogenase (PDH) complex, that catalyzes the overall conversion of pyruvate to acetyl-CoA and CO(2).</text>
</comment>
<dbReference type="Pfam" id="PF00456">
    <property type="entry name" value="Transketolase_N"/>
    <property type="match status" value="1"/>
</dbReference>
<dbReference type="InterPro" id="IPR004660">
    <property type="entry name" value="PDH_E1"/>
</dbReference>
<evidence type="ECO:0000256" key="5">
    <source>
        <dbReference type="ARBA" id="ARBA00023052"/>
    </source>
</evidence>
<keyword evidence="4 8" id="KW-0560">Oxidoreductase</keyword>
<reference evidence="13 14" key="1">
    <citation type="submission" date="2024-01" db="EMBL/GenBank/DDBJ databases">
        <title>Draft genome sequence of Gordonia sp. LSe1-13.</title>
        <authorList>
            <person name="Suphannarot A."/>
            <person name="Mingma R."/>
        </authorList>
    </citation>
    <scope>NUCLEOTIDE SEQUENCE [LARGE SCALE GENOMIC DNA]</scope>
    <source>
        <strain evidence="13 14">LSe1-13</strain>
    </source>
</reference>
<evidence type="ECO:0000256" key="7">
    <source>
        <dbReference type="ARBA" id="ARBA00051231"/>
    </source>
</evidence>
<evidence type="ECO:0000256" key="1">
    <source>
        <dbReference type="ARBA" id="ARBA00001964"/>
    </source>
</evidence>
<keyword evidence="14" id="KW-1185">Reference proteome</keyword>
<evidence type="ECO:0000256" key="3">
    <source>
        <dbReference type="ARBA" id="ARBA00017172"/>
    </source>
</evidence>
<organism evidence="13 14">
    <name type="scientific">Gordonia sesuvii</name>
    <dbReference type="NCBI Taxonomy" id="3116777"/>
    <lineage>
        <taxon>Bacteria</taxon>
        <taxon>Bacillati</taxon>
        <taxon>Actinomycetota</taxon>
        <taxon>Actinomycetes</taxon>
        <taxon>Mycobacteriales</taxon>
        <taxon>Gordoniaceae</taxon>
        <taxon>Gordonia</taxon>
    </lineage>
</organism>
<dbReference type="SUPFAM" id="SSF52518">
    <property type="entry name" value="Thiamin diphosphate-binding fold (THDP-binding)"/>
    <property type="match status" value="2"/>
</dbReference>
<evidence type="ECO:0000256" key="8">
    <source>
        <dbReference type="PIRNR" id="PIRNR000156"/>
    </source>
</evidence>
<evidence type="ECO:0000256" key="4">
    <source>
        <dbReference type="ARBA" id="ARBA00023002"/>
    </source>
</evidence>
<proteinExistence type="predicted"/>
<dbReference type="InterPro" id="IPR009014">
    <property type="entry name" value="Transketo_C/PFOR_II"/>
</dbReference>
<dbReference type="InterPro" id="IPR041621">
    <property type="entry name" value="PDH_E1_M"/>
</dbReference>
<feature type="compositionally biased region" description="Basic and acidic residues" evidence="9">
    <location>
        <begin position="15"/>
        <end position="32"/>
    </location>
</feature>
<comment type="caution">
    <text evidence="13">The sequence shown here is derived from an EMBL/GenBank/DDBJ whole genome shotgun (WGS) entry which is preliminary data.</text>
</comment>
<dbReference type="InterPro" id="IPR005474">
    <property type="entry name" value="Transketolase_N"/>
</dbReference>
<dbReference type="SUPFAM" id="SSF52922">
    <property type="entry name" value="TK C-terminal domain-like"/>
    <property type="match status" value="1"/>
</dbReference>
<dbReference type="EMBL" id="JAZDUF010000006">
    <property type="protein sequence ID" value="MEE3852352.1"/>
    <property type="molecule type" value="Genomic_DNA"/>
</dbReference>
<dbReference type="GO" id="GO:0004739">
    <property type="term" value="F:pyruvate dehydrogenase (acetyl-transferring) activity"/>
    <property type="evidence" value="ECO:0007669"/>
    <property type="project" value="UniProtKB-EC"/>
</dbReference>
<gene>
    <name evidence="13" type="primary">aceE</name>
    <name evidence="13" type="ORF">VZC37_18570</name>
</gene>
<feature type="domain" description="Transketolase-like C-terminal" evidence="12">
    <location>
        <begin position="793"/>
        <end position="927"/>
    </location>
</feature>
<dbReference type="Proteomes" id="UP001347146">
    <property type="component" value="Unassembled WGS sequence"/>
</dbReference>
<evidence type="ECO:0000259" key="10">
    <source>
        <dbReference type="Pfam" id="PF00456"/>
    </source>
</evidence>
<dbReference type="InterPro" id="IPR029061">
    <property type="entry name" value="THDP-binding"/>
</dbReference>
<keyword evidence="6 8" id="KW-0670">Pyruvate</keyword>
<dbReference type="NCBIfam" id="TIGR00759">
    <property type="entry name" value="aceE"/>
    <property type="match status" value="1"/>
</dbReference>
<feature type="region of interest" description="Disordered" evidence="9">
    <location>
        <begin position="1"/>
        <end position="65"/>
    </location>
</feature>
<evidence type="ECO:0000259" key="11">
    <source>
        <dbReference type="Pfam" id="PF17831"/>
    </source>
</evidence>
<evidence type="ECO:0000256" key="2">
    <source>
        <dbReference type="ARBA" id="ARBA00012281"/>
    </source>
</evidence>
<name>A0ABU7MH43_9ACTN</name>
<feature type="domain" description="Transketolase N-terminal" evidence="10">
    <location>
        <begin position="209"/>
        <end position="372"/>
    </location>
</feature>
<dbReference type="EC" id="1.2.4.1" evidence="2 8"/>
<evidence type="ECO:0000313" key="14">
    <source>
        <dbReference type="Proteomes" id="UP001347146"/>
    </source>
</evidence>
<dbReference type="Gene3D" id="3.40.50.970">
    <property type="match status" value="2"/>
</dbReference>